<dbReference type="SUPFAM" id="SSF56935">
    <property type="entry name" value="Porins"/>
    <property type="match status" value="1"/>
</dbReference>
<evidence type="ECO:0000313" key="1">
    <source>
        <dbReference type="EMBL" id="OZV71090.1"/>
    </source>
</evidence>
<comment type="caution">
    <text evidence="1">The sequence shown here is derived from an EMBL/GenBank/DDBJ whole genome shotgun (WGS) entry which is preliminary data.</text>
</comment>
<keyword evidence="2" id="KW-1185">Reference proteome</keyword>
<dbReference type="EMBL" id="NGJN01000001">
    <property type="protein sequence ID" value="OZV71090.1"/>
    <property type="molecule type" value="Genomic_DNA"/>
</dbReference>
<reference evidence="1 2" key="1">
    <citation type="submission" date="2017-05" db="EMBL/GenBank/DDBJ databases">
        <title>The draft genome sequence of Idiomarina salinarum WNB302.</title>
        <authorList>
            <person name="Sun Y."/>
            <person name="Chen B."/>
            <person name="Du Z."/>
        </authorList>
    </citation>
    <scope>NUCLEOTIDE SEQUENCE [LARGE SCALE GENOMIC DNA]</scope>
    <source>
        <strain evidence="1 2">WNB302</strain>
    </source>
</reference>
<dbReference type="OrthoDB" id="5385495at2"/>
<sequence>MKFIKFLIVAFSLYSWGQQGNYKYNNFGNRSILLSGNVTGSVSDIGLVYYNPARLTELENTGFAFNAKAYELNVLKLTAAFDEQRQLDDKSFGGVPSMAGGTFTLFGERFGYSFISRRRGNLNLSISSREITDNILTSFPDVENYNLKASIESNVKEDWYGLTWAHKVNSNLSLGISGFATSYRYSGGRSISQTIQYNQDNVAYFLNRIGFEQKSYGLEIKIGANYKINSIDIGLNINVPYIEIFEEGSYNYNEVIAGVSTGSDVFYDYAFNDLNAKRKEPFGISIGAGIPVKKSRIHLNIDYVAGLSKYSRIDVPEIDIGEPELTTVLFNEQRSNVFNFGVGGEIYMSEKLKSYFGFSTDFNAFKTNATAFDISTSEAADDAIGADFYHLSGGIDWAMSWANIILGVTYASGSSRFQNPFEQDIGSLEPNNSQESNLKNQRYQLIIGLEIPILDNTFKKLKEKVE</sequence>
<dbReference type="Proteomes" id="UP000216840">
    <property type="component" value="Unassembled WGS sequence"/>
</dbReference>
<evidence type="ECO:0000313" key="2">
    <source>
        <dbReference type="Proteomes" id="UP000216840"/>
    </source>
</evidence>
<dbReference type="RefSeq" id="WP_094967160.1">
    <property type="nucleotide sequence ID" value="NZ_NGJN01000001.1"/>
</dbReference>
<dbReference type="AlphaFoldDB" id="A0A265V0J4"/>
<evidence type="ECO:0008006" key="3">
    <source>
        <dbReference type="Google" id="ProtNLM"/>
    </source>
</evidence>
<proteinExistence type="predicted"/>
<dbReference type="Gene3D" id="2.40.160.60">
    <property type="entry name" value="Outer membrane protein transport protein (OMPP1/FadL/TodX)"/>
    <property type="match status" value="1"/>
</dbReference>
<organism evidence="1 2">
    <name type="scientific">Winogradskyella aurantia</name>
    <dbReference type="NCBI Taxonomy" id="1915063"/>
    <lineage>
        <taxon>Bacteria</taxon>
        <taxon>Pseudomonadati</taxon>
        <taxon>Bacteroidota</taxon>
        <taxon>Flavobacteriia</taxon>
        <taxon>Flavobacteriales</taxon>
        <taxon>Flavobacteriaceae</taxon>
        <taxon>Winogradskyella</taxon>
    </lineage>
</organism>
<name>A0A265V0J4_9FLAO</name>
<accession>A0A265V0J4</accession>
<gene>
    <name evidence="1" type="ORF">CA834_02965</name>
</gene>
<protein>
    <recommendedName>
        <fullName evidence="3">DUF5723 domain-containing protein</fullName>
    </recommendedName>
</protein>